<reference evidence="4 5" key="1">
    <citation type="submission" date="2019-02" db="EMBL/GenBank/DDBJ databases">
        <title>Genomic Encyclopedia of Type Strains, Phase IV (KMG-IV): sequencing the most valuable type-strain genomes for metagenomic binning, comparative biology and taxonomic classification.</title>
        <authorList>
            <person name="Goeker M."/>
        </authorList>
    </citation>
    <scope>NUCLEOTIDE SEQUENCE [LARGE SCALE GENOMIC DNA]</scope>
    <source>
        <strain evidence="4 5">K24</strain>
    </source>
</reference>
<gene>
    <name evidence="4" type="ORF">EV675_1774</name>
</gene>
<proteinExistence type="predicted"/>
<feature type="region of interest" description="Disordered" evidence="1">
    <location>
        <begin position="1"/>
        <end position="24"/>
    </location>
</feature>
<keyword evidence="2" id="KW-0472">Membrane</keyword>
<name>A0A4Q7NKW6_9BURK</name>
<feature type="compositionally biased region" description="Basic and acidic residues" evidence="1">
    <location>
        <begin position="9"/>
        <end position="22"/>
    </location>
</feature>
<dbReference type="RefSeq" id="WP_165404508.1">
    <property type="nucleotide sequence ID" value="NZ_SGXC01000001.1"/>
</dbReference>
<feature type="transmembrane region" description="Helical" evidence="2">
    <location>
        <begin position="366"/>
        <end position="384"/>
    </location>
</feature>
<feature type="transmembrane region" description="Helical" evidence="2">
    <location>
        <begin position="328"/>
        <end position="346"/>
    </location>
</feature>
<feature type="transmembrane region" description="Helical" evidence="2">
    <location>
        <begin position="41"/>
        <end position="61"/>
    </location>
</feature>
<evidence type="ECO:0000313" key="5">
    <source>
        <dbReference type="Proteomes" id="UP000292445"/>
    </source>
</evidence>
<evidence type="ECO:0000313" key="4">
    <source>
        <dbReference type="EMBL" id="RZS85744.1"/>
    </source>
</evidence>
<keyword evidence="2" id="KW-1133">Transmembrane helix</keyword>
<keyword evidence="2" id="KW-0812">Transmembrane</keyword>
<feature type="domain" description="VanZ-like" evidence="3">
    <location>
        <begin position="58"/>
        <end position="159"/>
    </location>
</feature>
<feature type="transmembrane region" description="Helical" evidence="2">
    <location>
        <begin position="82"/>
        <end position="107"/>
    </location>
</feature>
<evidence type="ECO:0000256" key="2">
    <source>
        <dbReference type="SAM" id="Phobius"/>
    </source>
</evidence>
<accession>A0A4Q7NKW6</accession>
<dbReference type="InterPro" id="IPR006976">
    <property type="entry name" value="VanZ-like"/>
</dbReference>
<dbReference type="AlphaFoldDB" id="A0A4Q7NKW6"/>
<feature type="transmembrane region" description="Helical" evidence="2">
    <location>
        <begin position="113"/>
        <end position="133"/>
    </location>
</feature>
<dbReference type="Proteomes" id="UP000292445">
    <property type="component" value="Unassembled WGS sequence"/>
</dbReference>
<feature type="transmembrane region" description="Helical" evidence="2">
    <location>
        <begin position="145"/>
        <end position="169"/>
    </location>
</feature>
<feature type="transmembrane region" description="Helical" evidence="2">
    <location>
        <begin position="269"/>
        <end position="286"/>
    </location>
</feature>
<feature type="transmembrane region" description="Helical" evidence="2">
    <location>
        <begin position="181"/>
        <end position="201"/>
    </location>
</feature>
<feature type="transmembrane region" description="Helical" evidence="2">
    <location>
        <begin position="298"/>
        <end position="321"/>
    </location>
</feature>
<organism evidence="4 5">
    <name type="scientific">Pigmentiphaga kullae</name>
    <dbReference type="NCBI Taxonomy" id="151784"/>
    <lineage>
        <taxon>Bacteria</taxon>
        <taxon>Pseudomonadati</taxon>
        <taxon>Pseudomonadota</taxon>
        <taxon>Betaproteobacteria</taxon>
        <taxon>Burkholderiales</taxon>
        <taxon>Alcaligenaceae</taxon>
        <taxon>Pigmentiphaga</taxon>
    </lineage>
</organism>
<evidence type="ECO:0000256" key="1">
    <source>
        <dbReference type="SAM" id="MobiDB-lite"/>
    </source>
</evidence>
<feature type="transmembrane region" description="Helical" evidence="2">
    <location>
        <begin position="240"/>
        <end position="262"/>
    </location>
</feature>
<dbReference type="EMBL" id="SGXC01000001">
    <property type="protein sequence ID" value="RZS85744.1"/>
    <property type="molecule type" value="Genomic_DNA"/>
</dbReference>
<comment type="caution">
    <text evidence="4">The sequence shown here is derived from an EMBL/GenBank/DDBJ whole genome shotgun (WGS) entry which is preliminary data.</text>
</comment>
<keyword evidence="5" id="KW-1185">Reference proteome</keyword>
<evidence type="ECO:0000259" key="3">
    <source>
        <dbReference type="Pfam" id="PF04892"/>
    </source>
</evidence>
<dbReference type="Pfam" id="PF04892">
    <property type="entry name" value="VanZ"/>
    <property type="match status" value="1"/>
</dbReference>
<sequence length="389" mass="40951">MSTPPEGRAPSHTEDVAQRHEGTPIPSSAVPAPPGLHGAPLARLALSIIVLLVVYASLYPFSGWVDVGVPAFAYLRAPWPQYWVGSEIIANVAAYLPVGALFVWAVYPACRGLLAVVLAATCCGLLSGALEALQTYLPNRIASNVDLAANTAGALLGALAGTATASWLIGHGALARWRQRWFRAEAGPALILAMLWVFMQIPRQPMLFGTGELWLLLGDWAALPSDVVGFLWSPEPAQRIVAEQVCTAAAVVGAAMLLLHMARPVPARGILPLVLVACAVLAKAALQPLAVPGQAPGAWVTTGAAVGTAAGLLLATGMAYLKPAWQRGLGITALCVQLAIVNLFPSDQYFDMTTAMARTGWLHLESLTLGLSVIWPLAALFFLARRRSA</sequence>
<protein>
    <submittedName>
        <fullName evidence="4">VanZ family protein</fullName>
    </submittedName>
</protein>